<protein>
    <submittedName>
        <fullName evidence="1">Uncharacterized protein</fullName>
    </submittedName>
</protein>
<evidence type="ECO:0000313" key="1">
    <source>
        <dbReference type="EMBL" id="GMH87469.1"/>
    </source>
</evidence>
<name>A0A9W7ENS5_9STRA</name>
<dbReference type="AlphaFoldDB" id="A0A9W7ENS5"/>
<proteinExistence type="predicted"/>
<evidence type="ECO:0000313" key="2">
    <source>
        <dbReference type="Proteomes" id="UP001162640"/>
    </source>
</evidence>
<organism evidence="1 2">
    <name type="scientific">Triparma laevis f. inornata</name>
    <dbReference type="NCBI Taxonomy" id="1714386"/>
    <lineage>
        <taxon>Eukaryota</taxon>
        <taxon>Sar</taxon>
        <taxon>Stramenopiles</taxon>
        <taxon>Ochrophyta</taxon>
        <taxon>Bolidophyceae</taxon>
        <taxon>Parmales</taxon>
        <taxon>Triparmaceae</taxon>
        <taxon>Triparma</taxon>
    </lineage>
</organism>
<comment type="caution">
    <text evidence="1">The sequence shown here is derived from an EMBL/GenBank/DDBJ whole genome shotgun (WGS) entry which is preliminary data.</text>
</comment>
<dbReference type="EMBL" id="BLQM01000395">
    <property type="protein sequence ID" value="GMH87469.1"/>
    <property type="molecule type" value="Genomic_DNA"/>
</dbReference>
<sequence>MRVLVIDPFIVYTPTQHPQPTPHRYRASRFESKQTPTGIVNHIAENLKINITRTAPDALHLRESFKQGTLVSIPLGHLTTSTINNALSQYHKVLSSSPLTTFNLSHPTNHPSVTSSGTLSTAYGKTEQTELYDLSYLARRHYLTSLTHITFFRVIRLHLLSFTFTDKRGIAERIANLCEPMVVKVHEEWEGCDSTMKFIEEACGELWGERMKGFDVNKVKRRIRSTLSSLQTSIATCQISSDLLTFECESITETWCLKGTVGRGDKGENVVYCLAVTFKKKDEIVDTLKSRCEVLCTKFGLKVALEFLSDFEVYDGLVGAGLKLRQLKERFCLKYVKEDVREEEEGVVVEFGVWGEKVEVWGEREGVRVEVDGEDIKYTWKNDVEDLISSVKTYLVNNRLKFLASNISSNVISVDNVNGQLSISCFMIYKSDKYSVTVGHVRVNRETGRLFSEEGGIDKVCNCLNDFFEEGGGGGGKFGEGG</sequence>
<dbReference type="Proteomes" id="UP001162640">
    <property type="component" value="Unassembled WGS sequence"/>
</dbReference>
<gene>
    <name evidence="1" type="ORF">TL16_g10867</name>
</gene>
<accession>A0A9W7ENS5</accession>
<reference evidence="2" key="1">
    <citation type="journal article" date="2023" name="Commun. Biol.">
        <title>Genome analysis of Parmales, the sister group of diatoms, reveals the evolutionary specialization of diatoms from phago-mixotrophs to photoautotrophs.</title>
        <authorList>
            <person name="Ban H."/>
            <person name="Sato S."/>
            <person name="Yoshikawa S."/>
            <person name="Yamada K."/>
            <person name="Nakamura Y."/>
            <person name="Ichinomiya M."/>
            <person name="Sato N."/>
            <person name="Blanc-Mathieu R."/>
            <person name="Endo H."/>
            <person name="Kuwata A."/>
            <person name="Ogata H."/>
        </authorList>
    </citation>
    <scope>NUCLEOTIDE SEQUENCE [LARGE SCALE GENOMIC DNA]</scope>
</reference>